<evidence type="ECO:0000256" key="1">
    <source>
        <dbReference type="SAM" id="SignalP"/>
    </source>
</evidence>
<dbReference type="AlphaFoldDB" id="A0AAD7TMI5"/>
<reference evidence="2" key="1">
    <citation type="submission" date="2022-11" db="EMBL/GenBank/DDBJ databases">
        <title>Genome Sequence of Cubamyces cubensis.</title>
        <authorList>
            <person name="Buettner E."/>
        </authorList>
    </citation>
    <scope>NUCLEOTIDE SEQUENCE</scope>
    <source>
        <strain evidence="2">MPL-01</strain>
    </source>
</reference>
<name>A0AAD7TMI5_9APHY</name>
<evidence type="ECO:0000313" key="2">
    <source>
        <dbReference type="EMBL" id="KAJ8463510.1"/>
    </source>
</evidence>
<feature type="chain" id="PRO_5042142384" description="Major facilitator superfamily (MFS) profile domain-containing protein" evidence="1">
    <location>
        <begin position="20"/>
        <end position="68"/>
    </location>
</feature>
<gene>
    <name evidence="2" type="ORF">ONZ51_g10203</name>
</gene>
<accession>A0AAD7TMI5</accession>
<proteinExistence type="predicted"/>
<keyword evidence="1" id="KW-0732">Signal</keyword>
<comment type="caution">
    <text evidence="2">The sequence shown here is derived from an EMBL/GenBank/DDBJ whole genome shotgun (WGS) entry which is preliminary data.</text>
</comment>
<protein>
    <recommendedName>
        <fullName evidence="4">Major facilitator superfamily (MFS) profile domain-containing protein</fullName>
    </recommendedName>
</protein>
<sequence>MATSMSAFLLIRSLGGTIGISVGQAIISSELRKRVSHIAGLSIDTSPSVLTQIVRQIPKIPVSVRSAP</sequence>
<dbReference type="EMBL" id="JAPEVG010000388">
    <property type="protein sequence ID" value="KAJ8463510.1"/>
    <property type="molecule type" value="Genomic_DNA"/>
</dbReference>
<feature type="signal peptide" evidence="1">
    <location>
        <begin position="1"/>
        <end position="19"/>
    </location>
</feature>
<dbReference type="Proteomes" id="UP001215151">
    <property type="component" value="Unassembled WGS sequence"/>
</dbReference>
<evidence type="ECO:0000313" key="3">
    <source>
        <dbReference type="Proteomes" id="UP001215151"/>
    </source>
</evidence>
<evidence type="ECO:0008006" key="4">
    <source>
        <dbReference type="Google" id="ProtNLM"/>
    </source>
</evidence>
<keyword evidence="3" id="KW-1185">Reference proteome</keyword>
<organism evidence="2 3">
    <name type="scientific">Trametes cubensis</name>
    <dbReference type="NCBI Taxonomy" id="1111947"/>
    <lineage>
        <taxon>Eukaryota</taxon>
        <taxon>Fungi</taxon>
        <taxon>Dikarya</taxon>
        <taxon>Basidiomycota</taxon>
        <taxon>Agaricomycotina</taxon>
        <taxon>Agaricomycetes</taxon>
        <taxon>Polyporales</taxon>
        <taxon>Polyporaceae</taxon>
        <taxon>Trametes</taxon>
    </lineage>
</organism>